<evidence type="ECO:0000259" key="8">
    <source>
        <dbReference type="PROSITE" id="PS50850"/>
    </source>
</evidence>
<comment type="subcellular location">
    <subcellularLocation>
        <location evidence="1">Cell membrane</location>
        <topology evidence="1">Multi-pass membrane protein</topology>
    </subcellularLocation>
</comment>
<feature type="transmembrane region" description="Helical" evidence="7">
    <location>
        <begin position="269"/>
        <end position="287"/>
    </location>
</feature>
<evidence type="ECO:0000256" key="6">
    <source>
        <dbReference type="SAM" id="MobiDB-lite"/>
    </source>
</evidence>
<dbReference type="Gene3D" id="1.20.1250.20">
    <property type="entry name" value="MFS general substrate transporter like domains"/>
    <property type="match status" value="2"/>
</dbReference>
<dbReference type="CDD" id="cd06173">
    <property type="entry name" value="MFS_MefA_like"/>
    <property type="match status" value="1"/>
</dbReference>
<reference evidence="9 10" key="1">
    <citation type="submission" date="2021-03" db="EMBL/GenBank/DDBJ databases">
        <title>Sequencing the genomes of 1000 actinobacteria strains.</title>
        <authorList>
            <person name="Klenk H.-P."/>
        </authorList>
    </citation>
    <scope>NUCLEOTIDE SEQUENCE [LARGE SCALE GENOMIC DNA]</scope>
    <source>
        <strain evidence="9 10">DSM 46670</strain>
    </source>
</reference>
<keyword evidence="4 7" id="KW-1133">Transmembrane helix</keyword>
<sequence length="410" mass="42591">MNRAFARLWTASLFSEIAEWMLQVALPVFIYQATGSAGSTALTMAVGILPMVLLSPVAGIVADRWDRRRTLWIVCLAQAAVAVPLLVIGDALALIYVVMAAQSTVASLFEPARSALVPEVVRPDRLVAANGLMGFNSSIARLLGSALGGLVLGFGGLTSVILVYLGALVIAALLLLPRFETSPRVVSRQPMSWLDGLREFGGGLRFTGMSLVSSSLSQGMFMVLFVVFVTGPLGGGEAEVGLLRGIQAIGGLAAGAVIASVARRVAPGAMLGFGAISLGVLSFITWYMPNVTMADTVYIVLFAATGAPAVFYSSGLLTVLQTAGGPARSGQIVAAAMAGMSAFQVVGMLAAGALVDVWGLTVLLYIQAALRITAGVATLLDPLYRRPVAPRPPDRESSASTRPVSPGRSR</sequence>
<keyword evidence="5 7" id="KW-0472">Membrane</keyword>
<feature type="transmembrane region" description="Helical" evidence="7">
    <location>
        <begin position="150"/>
        <end position="176"/>
    </location>
</feature>
<keyword evidence="3 7" id="KW-0812">Transmembrane</keyword>
<dbReference type="SUPFAM" id="SSF103473">
    <property type="entry name" value="MFS general substrate transporter"/>
    <property type="match status" value="1"/>
</dbReference>
<keyword evidence="2" id="KW-1003">Cell membrane</keyword>
<evidence type="ECO:0000256" key="7">
    <source>
        <dbReference type="SAM" id="Phobius"/>
    </source>
</evidence>
<dbReference type="Pfam" id="PF07690">
    <property type="entry name" value="MFS_1"/>
    <property type="match status" value="2"/>
</dbReference>
<comment type="caution">
    <text evidence="9">The sequence shown here is derived from an EMBL/GenBank/DDBJ whole genome shotgun (WGS) entry which is preliminary data.</text>
</comment>
<dbReference type="RefSeq" id="WP_209643223.1">
    <property type="nucleotide sequence ID" value="NZ_JAGINW010000001.1"/>
</dbReference>
<feature type="transmembrane region" description="Helical" evidence="7">
    <location>
        <begin position="332"/>
        <end position="351"/>
    </location>
</feature>
<feature type="transmembrane region" description="Helical" evidence="7">
    <location>
        <begin position="42"/>
        <end position="62"/>
    </location>
</feature>
<feature type="transmembrane region" description="Helical" evidence="7">
    <location>
        <begin position="299"/>
        <end position="320"/>
    </location>
</feature>
<dbReference type="PANTHER" id="PTHR23513:SF6">
    <property type="entry name" value="MAJOR FACILITATOR SUPERFAMILY ASSOCIATED DOMAIN-CONTAINING PROTEIN"/>
    <property type="match status" value="1"/>
</dbReference>
<evidence type="ECO:0000256" key="3">
    <source>
        <dbReference type="ARBA" id="ARBA00022692"/>
    </source>
</evidence>
<proteinExistence type="predicted"/>
<dbReference type="PROSITE" id="PS50850">
    <property type="entry name" value="MFS"/>
    <property type="match status" value="1"/>
</dbReference>
<feature type="domain" description="Major facilitator superfamily (MFS) profile" evidence="8">
    <location>
        <begin position="1"/>
        <end position="184"/>
    </location>
</feature>
<dbReference type="Proteomes" id="UP001519332">
    <property type="component" value="Unassembled WGS sequence"/>
</dbReference>
<dbReference type="PANTHER" id="PTHR23513">
    <property type="entry name" value="INTEGRAL MEMBRANE EFFLUX PROTEIN-RELATED"/>
    <property type="match status" value="1"/>
</dbReference>
<evidence type="ECO:0000256" key="5">
    <source>
        <dbReference type="ARBA" id="ARBA00023136"/>
    </source>
</evidence>
<name>A0ABS4TNZ5_9PSEU</name>
<feature type="transmembrane region" description="Helical" evidence="7">
    <location>
        <begin position="71"/>
        <end position="99"/>
    </location>
</feature>
<feature type="transmembrane region" description="Helical" evidence="7">
    <location>
        <begin position="206"/>
        <end position="229"/>
    </location>
</feature>
<organism evidence="9 10">
    <name type="scientific">Kibdelosporangium banguiense</name>
    <dbReference type="NCBI Taxonomy" id="1365924"/>
    <lineage>
        <taxon>Bacteria</taxon>
        <taxon>Bacillati</taxon>
        <taxon>Actinomycetota</taxon>
        <taxon>Actinomycetes</taxon>
        <taxon>Pseudonocardiales</taxon>
        <taxon>Pseudonocardiaceae</taxon>
        <taxon>Kibdelosporangium</taxon>
    </lineage>
</organism>
<evidence type="ECO:0000313" key="10">
    <source>
        <dbReference type="Proteomes" id="UP001519332"/>
    </source>
</evidence>
<keyword evidence="10" id="KW-1185">Reference proteome</keyword>
<protein>
    <submittedName>
        <fullName evidence="9">MFS family permease</fullName>
    </submittedName>
</protein>
<dbReference type="InterPro" id="IPR011701">
    <property type="entry name" value="MFS"/>
</dbReference>
<feature type="region of interest" description="Disordered" evidence="6">
    <location>
        <begin position="389"/>
        <end position="410"/>
    </location>
</feature>
<accession>A0ABS4TNZ5</accession>
<dbReference type="InterPro" id="IPR020846">
    <property type="entry name" value="MFS_dom"/>
</dbReference>
<evidence type="ECO:0000313" key="9">
    <source>
        <dbReference type="EMBL" id="MBP2326122.1"/>
    </source>
</evidence>
<feature type="transmembrane region" description="Helical" evidence="7">
    <location>
        <begin position="241"/>
        <end position="262"/>
    </location>
</feature>
<evidence type="ECO:0000256" key="1">
    <source>
        <dbReference type="ARBA" id="ARBA00004651"/>
    </source>
</evidence>
<dbReference type="InterPro" id="IPR036259">
    <property type="entry name" value="MFS_trans_sf"/>
</dbReference>
<dbReference type="EMBL" id="JAGINW010000001">
    <property type="protein sequence ID" value="MBP2326122.1"/>
    <property type="molecule type" value="Genomic_DNA"/>
</dbReference>
<feature type="transmembrane region" description="Helical" evidence="7">
    <location>
        <begin position="357"/>
        <end position="380"/>
    </location>
</feature>
<evidence type="ECO:0000256" key="2">
    <source>
        <dbReference type="ARBA" id="ARBA00022475"/>
    </source>
</evidence>
<gene>
    <name evidence="9" type="ORF">JOF56_006507</name>
</gene>
<evidence type="ECO:0000256" key="4">
    <source>
        <dbReference type="ARBA" id="ARBA00022989"/>
    </source>
</evidence>